<dbReference type="GO" id="GO:0034355">
    <property type="term" value="P:NAD+ biosynthetic process via the salvage pathway"/>
    <property type="evidence" value="ECO:0007669"/>
    <property type="project" value="TreeGrafter"/>
</dbReference>
<comment type="catalytic activity">
    <reaction evidence="8">
        <text>5-phospho-alpha-D-ribose 1-diphosphate + nicotinate + ATP + H2O = nicotinate beta-D-ribonucleotide + ADP + phosphate + diphosphate</text>
        <dbReference type="Rhea" id="RHEA:36163"/>
        <dbReference type="ChEBI" id="CHEBI:15377"/>
        <dbReference type="ChEBI" id="CHEBI:30616"/>
        <dbReference type="ChEBI" id="CHEBI:32544"/>
        <dbReference type="ChEBI" id="CHEBI:33019"/>
        <dbReference type="ChEBI" id="CHEBI:43474"/>
        <dbReference type="ChEBI" id="CHEBI:57502"/>
        <dbReference type="ChEBI" id="CHEBI:58017"/>
        <dbReference type="ChEBI" id="CHEBI:456216"/>
        <dbReference type="EC" id="6.3.4.21"/>
    </reaction>
</comment>
<dbReference type="CDD" id="cd01570">
    <property type="entry name" value="NAPRTase_A"/>
    <property type="match status" value="1"/>
</dbReference>
<dbReference type="SUPFAM" id="SSF51690">
    <property type="entry name" value="Nicotinate/Quinolinate PRTase C-terminal domain-like"/>
    <property type="match status" value="1"/>
</dbReference>
<evidence type="ECO:0000256" key="5">
    <source>
        <dbReference type="ARBA" id="ARBA00022598"/>
    </source>
</evidence>
<name>A0A6J6JK78_9ZZZZ</name>
<evidence type="ECO:0000256" key="2">
    <source>
        <dbReference type="ARBA" id="ARBA00010897"/>
    </source>
</evidence>
<feature type="domain" description="Nicotinate phosphoribosyltransferase N-terminal" evidence="10">
    <location>
        <begin position="5"/>
        <end position="129"/>
    </location>
</feature>
<evidence type="ECO:0000313" key="11">
    <source>
        <dbReference type="EMBL" id="CAB4565253.1"/>
    </source>
</evidence>
<dbReference type="UniPathway" id="UPA00253">
    <property type="reaction ID" value="UER00457"/>
</dbReference>
<dbReference type="Gene3D" id="3.20.140.10">
    <property type="entry name" value="nicotinate phosphoribosyltransferase"/>
    <property type="match status" value="1"/>
</dbReference>
<dbReference type="NCBIfam" id="NF006698">
    <property type="entry name" value="PRK09243.1-5"/>
    <property type="match status" value="1"/>
</dbReference>
<feature type="domain" description="Nicotinate/nicotinamide phosphoribosyltransferase" evidence="9">
    <location>
        <begin position="150"/>
        <end position="340"/>
    </location>
</feature>
<evidence type="ECO:0000256" key="6">
    <source>
        <dbReference type="ARBA" id="ARBA00022642"/>
    </source>
</evidence>
<evidence type="ECO:0000313" key="12">
    <source>
        <dbReference type="EMBL" id="CAB4637701.1"/>
    </source>
</evidence>
<dbReference type="PANTHER" id="PTHR11098">
    <property type="entry name" value="NICOTINATE PHOSPHORIBOSYLTRANSFERASE"/>
    <property type="match status" value="1"/>
</dbReference>
<keyword evidence="6" id="KW-0662">Pyridine nucleotide biosynthesis</keyword>
<evidence type="ECO:0000259" key="10">
    <source>
        <dbReference type="Pfam" id="PF17767"/>
    </source>
</evidence>
<dbReference type="InterPro" id="IPR040727">
    <property type="entry name" value="NAPRTase_N"/>
</dbReference>
<dbReference type="GO" id="GO:0016740">
    <property type="term" value="F:transferase activity"/>
    <property type="evidence" value="ECO:0007669"/>
    <property type="project" value="UniProtKB-KW"/>
</dbReference>
<dbReference type="Gene3D" id="3.20.20.70">
    <property type="entry name" value="Aldolase class I"/>
    <property type="match status" value="1"/>
</dbReference>
<sequence length="432" mass="45400">MSTALFTDHYELTMVDAAMASGRANRQAVFEVFGRQLPTGRRYGVFAGSGRLLEAIAQFRFSSAELAFLSDHSIVGEETLAWLANYRFGGTIRGYHEGEIYFPGSPLLVVEGTFAECVVLETLILSVLNYDSAVASATSRMVHAAESRTLIEMGSRRANEHSAVAAARAAYIAGFQATSNLEAGRSYGIPTRGTAAHSFTLVHDSEEEAFRAQIAAMGTSTTLLIDTYNIEQGVRAAIAAAGPTLGGVRIDSGDLPVVVRQVRAQLDSLGATATRIVVTNDLNEHTIAGLRGAPVDVFGVGTSVVTGSGAPAVGLVYKLVARTSDSGEWVSVAKKSSHKSNPGGRKTAFRKLSGGHASEEIIVIGRSSESPASSRELMVTLVANGDAVEASTAEGLVQAARDHNARASAELPPEAFSLQPGEPVIPTTFVAD</sequence>
<gene>
    <name evidence="11" type="ORF">UFOPK1684_00380</name>
    <name evidence="12" type="ORF">UFOPK2158_00305</name>
</gene>
<dbReference type="GO" id="GO:0004516">
    <property type="term" value="F:nicotinate phosphoribosyltransferase activity"/>
    <property type="evidence" value="ECO:0007669"/>
    <property type="project" value="UniProtKB-EC"/>
</dbReference>
<evidence type="ECO:0000256" key="1">
    <source>
        <dbReference type="ARBA" id="ARBA00004952"/>
    </source>
</evidence>
<dbReference type="InterPro" id="IPR007229">
    <property type="entry name" value="Nic_PRibTrfase-Fam"/>
</dbReference>
<keyword evidence="4" id="KW-0597">Phosphoprotein</keyword>
<accession>A0A6J6JK78</accession>
<protein>
    <recommendedName>
        <fullName evidence="3">nicotinate phosphoribosyltransferase</fullName>
        <ecNumber evidence="3">6.3.4.21</ecNumber>
    </recommendedName>
</protein>
<proteinExistence type="inferred from homology"/>
<dbReference type="AlphaFoldDB" id="A0A6J6JK78"/>
<dbReference type="PANTHER" id="PTHR11098:SF8">
    <property type="entry name" value="NICOTINATE PHOSPHORIBOSYLTRANSFERASE PNCB1"/>
    <property type="match status" value="1"/>
</dbReference>
<dbReference type="SUPFAM" id="SSF54675">
    <property type="entry name" value="Nicotinate/Quinolinate PRTase N-terminal domain-like"/>
    <property type="match status" value="1"/>
</dbReference>
<dbReference type="EMBL" id="CAEZTM010000011">
    <property type="protein sequence ID" value="CAB4565253.1"/>
    <property type="molecule type" value="Genomic_DNA"/>
</dbReference>
<dbReference type="PIRSF" id="PIRSF000484">
    <property type="entry name" value="NAPRT"/>
    <property type="match status" value="1"/>
</dbReference>
<reference evidence="12" key="1">
    <citation type="submission" date="2020-05" db="EMBL/GenBank/DDBJ databases">
        <authorList>
            <person name="Chiriac C."/>
            <person name="Salcher M."/>
            <person name="Ghai R."/>
            <person name="Kavagutti S V."/>
        </authorList>
    </citation>
    <scope>NUCLEOTIDE SEQUENCE</scope>
</reference>
<evidence type="ECO:0000256" key="7">
    <source>
        <dbReference type="ARBA" id="ARBA00022679"/>
    </source>
</evidence>
<dbReference type="InterPro" id="IPR013785">
    <property type="entry name" value="Aldolase_TIM"/>
</dbReference>
<dbReference type="InterPro" id="IPR041525">
    <property type="entry name" value="N/Namide_PRibTrfase"/>
</dbReference>
<dbReference type="EC" id="6.3.4.21" evidence="3"/>
<dbReference type="EMBL" id="CAEZVY010000020">
    <property type="protein sequence ID" value="CAB4637701.1"/>
    <property type="molecule type" value="Genomic_DNA"/>
</dbReference>
<evidence type="ECO:0000256" key="8">
    <source>
        <dbReference type="ARBA" id="ARBA00048668"/>
    </source>
</evidence>
<dbReference type="NCBIfam" id="TIGR01513">
    <property type="entry name" value="NAPRTase_put"/>
    <property type="match status" value="1"/>
</dbReference>
<evidence type="ECO:0000256" key="3">
    <source>
        <dbReference type="ARBA" id="ARBA00013236"/>
    </source>
</evidence>
<keyword evidence="5" id="KW-0436">Ligase</keyword>
<organism evidence="12">
    <name type="scientific">freshwater metagenome</name>
    <dbReference type="NCBI Taxonomy" id="449393"/>
    <lineage>
        <taxon>unclassified sequences</taxon>
        <taxon>metagenomes</taxon>
        <taxon>ecological metagenomes</taxon>
    </lineage>
</organism>
<dbReference type="NCBIfam" id="NF009131">
    <property type="entry name" value="PRK12484.1"/>
    <property type="match status" value="1"/>
</dbReference>
<dbReference type="Pfam" id="PF17767">
    <property type="entry name" value="NAPRTase_N"/>
    <property type="match status" value="1"/>
</dbReference>
<comment type="similarity">
    <text evidence="2">Belongs to the NAPRTase family.</text>
</comment>
<dbReference type="GO" id="GO:0005829">
    <property type="term" value="C:cytosol"/>
    <property type="evidence" value="ECO:0007669"/>
    <property type="project" value="TreeGrafter"/>
</dbReference>
<keyword evidence="7" id="KW-0808">Transferase</keyword>
<evidence type="ECO:0000256" key="4">
    <source>
        <dbReference type="ARBA" id="ARBA00022553"/>
    </source>
</evidence>
<evidence type="ECO:0000259" key="9">
    <source>
        <dbReference type="Pfam" id="PF04095"/>
    </source>
</evidence>
<comment type="pathway">
    <text evidence="1">Cofactor biosynthesis; NAD(+) biosynthesis; nicotinate D-ribonucleotide from nicotinate: step 1/1.</text>
</comment>
<dbReference type="InterPro" id="IPR036068">
    <property type="entry name" value="Nicotinate_pribotase-like_C"/>
</dbReference>
<dbReference type="InterPro" id="IPR006405">
    <property type="entry name" value="Nic_PRibTrfase_pncB"/>
</dbReference>
<dbReference type="Pfam" id="PF04095">
    <property type="entry name" value="NAPRTase"/>
    <property type="match status" value="1"/>
</dbReference>